<comment type="pathway">
    <text evidence="4">Amino-acid biosynthesis; L-valine biosynthesis; L-valine from pyruvate: step 4/4.</text>
</comment>
<dbReference type="Gene3D" id="3.30.470.10">
    <property type="match status" value="1"/>
</dbReference>
<sequence length="291" mass="32092">MARTVYVNSAYVDEGDAGVSVFDRGFLMADGVYEVTGVLNGKLIEFPAHMARLTRSLNALDIKNPHTTDSWLEIHEELVRINAVENGLVYLQVTRGSFGDRDFAYLPNDVSPTVVLFTQRKRHPSQMLHVQSGIRVISMPDLRWGRRDLKTIQLLYPSMAKMEAIKRGADDAWLVEDGFVTEGTASNAFILKDKCLITRPRSERILHGVARQTLLNVAEDCGLTIDERPFTIAEAIAADEAFYTSSFVYVVPVIEIDSVPIGSGAPGAVTMKLHQAYLDLVSDTASAGQST</sequence>
<organism evidence="14 15">
    <name type="scientific">Alicycliphilus denitrificans</name>
    <dbReference type="NCBI Taxonomy" id="179636"/>
    <lineage>
        <taxon>Bacteria</taxon>
        <taxon>Pseudomonadati</taxon>
        <taxon>Pseudomonadota</taxon>
        <taxon>Betaproteobacteria</taxon>
        <taxon>Burkholderiales</taxon>
        <taxon>Comamonadaceae</taxon>
        <taxon>Alicycliphilus</taxon>
    </lineage>
</organism>
<evidence type="ECO:0000256" key="8">
    <source>
        <dbReference type="ARBA" id="ARBA00022898"/>
    </source>
</evidence>
<dbReference type="InterPro" id="IPR018300">
    <property type="entry name" value="Aminotrans_IV_CS"/>
</dbReference>
<comment type="pathway">
    <text evidence="5">Amino-acid biosynthesis; L-leucine biosynthesis; L-leucine from 3-methyl-2-oxobutanoate: step 4/4.</text>
</comment>
<dbReference type="InterPro" id="IPR043131">
    <property type="entry name" value="BCAT-like_N"/>
</dbReference>
<dbReference type="EMBL" id="CP051298">
    <property type="protein sequence ID" value="QKD43579.1"/>
    <property type="molecule type" value="Genomic_DNA"/>
</dbReference>
<dbReference type="Pfam" id="PF01063">
    <property type="entry name" value="Aminotran_4"/>
    <property type="match status" value="1"/>
</dbReference>
<keyword evidence="8 13" id="KW-0663">Pyridoxal phosphate</keyword>
<dbReference type="PANTHER" id="PTHR42743">
    <property type="entry name" value="AMINO-ACID AMINOTRANSFERASE"/>
    <property type="match status" value="1"/>
</dbReference>
<dbReference type="InterPro" id="IPR036038">
    <property type="entry name" value="Aminotransferase-like"/>
</dbReference>
<evidence type="ECO:0000256" key="10">
    <source>
        <dbReference type="ARBA" id="ARBA00048798"/>
    </source>
</evidence>
<keyword evidence="14" id="KW-0032">Aminotransferase</keyword>
<reference evidence="14 15" key="1">
    <citation type="submission" date="2020-05" db="EMBL/GenBank/DDBJ databases">
        <title>Complete genome sequence of Alicycliphilus denitrificans DP3.</title>
        <authorList>
            <person name="Chen X."/>
        </authorList>
    </citation>
    <scope>NUCLEOTIDE SEQUENCE [LARGE SCALE GENOMIC DNA]</scope>
    <source>
        <strain evidence="14 15">DP3</strain>
    </source>
</reference>
<dbReference type="InterPro" id="IPR050571">
    <property type="entry name" value="Class-IV_PLP-Dep_Aminotrnsfr"/>
</dbReference>
<dbReference type="GO" id="GO:0046394">
    <property type="term" value="P:carboxylic acid biosynthetic process"/>
    <property type="evidence" value="ECO:0007669"/>
    <property type="project" value="UniProtKB-ARBA"/>
</dbReference>
<dbReference type="InterPro" id="IPR043132">
    <property type="entry name" value="BCAT-like_C"/>
</dbReference>
<evidence type="ECO:0000313" key="14">
    <source>
        <dbReference type="EMBL" id="QKD43579.1"/>
    </source>
</evidence>
<evidence type="ECO:0000256" key="6">
    <source>
        <dbReference type="ARBA" id="ARBA00009320"/>
    </source>
</evidence>
<dbReference type="PROSITE" id="PS00770">
    <property type="entry name" value="AA_TRANSFER_CLASS_4"/>
    <property type="match status" value="1"/>
</dbReference>
<comment type="cofactor">
    <cofactor evidence="1 13">
        <name>pyridoxal 5'-phosphate</name>
        <dbReference type="ChEBI" id="CHEBI:597326"/>
    </cofactor>
</comment>
<evidence type="ECO:0000256" key="1">
    <source>
        <dbReference type="ARBA" id="ARBA00001933"/>
    </source>
</evidence>
<dbReference type="GO" id="GO:0005829">
    <property type="term" value="C:cytosol"/>
    <property type="evidence" value="ECO:0007669"/>
    <property type="project" value="TreeGrafter"/>
</dbReference>
<dbReference type="AlphaFoldDB" id="A0A858ZTC4"/>
<evidence type="ECO:0000256" key="4">
    <source>
        <dbReference type="ARBA" id="ARBA00004931"/>
    </source>
</evidence>
<comment type="pathway">
    <text evidence="3">Amino-acid biosynthesis; L-isoleucine biosynthesis; L-isoleucine from 2-oxobutanoate: step 4/4.</text>
</comment>
<evidence type="ECO:0000256" key="3">
    <source>
        <dbReference type="ARBA" id="ARBA00004824"/>
    </source>
</evidence>
<evidence type="ECO:0000256" key="9">
    <source>
        <dbReference type="ARBA" id="ARBA00048212"/>
    </source>
</evidence>
<accession>A0A858ZTC4</accession>
<dbReference type="RefSeq" id="WP_168727823.1">
    <property type="nucleotide sequence ID" value="NZ_CP051298.1"/>
</dbReference>
<evidence type="ECO:0000313" key="15">
    <source>
        <dbReference type="Proteomes" id="UP000500755"/>
    </source>
</evidence>
<evidence type="ECO:0000256" key="7">
    <source>
        <dbReference type="ARBA" id="ARBA00013053"/>
    </source>
</evidence>
<name>A0A858ZTC4_9BURK</name>
<dbReference type="EC" id="2.6.1.42" evidence="7"/>
<comment type="catalytic activity">
    <reaction evidence="10">
        <text>L-isoleucine + 2-oxoglutarate = (S)-3-methyl-2-oxopentanoate + L-glutamate</text>
        <dbReference type="Rhea" id="RHEA:24801"/>
        <dbReference type="ChEBI" id="CHEBI:16810"/>
        <dbReference type="ChEBI" id="CHEBI:29985"/>
        <dbReference type="ChEBI" id="CHEBI:35146"/>
        <dbReference type="ChEBI" id="CHEBI:58045"/>
        <dbReference type="EC" id="2.6.1.42"/>
    </reaction>
</comment>
<dbReference type="SUPFAM" id="SSF56752">
    <property type="entry name" value="D-aminoacid aminotransferase-like PLP-dependent enzymes"/>
    <property type="match status" value="1"/>
</dbReference>
<proteinExistence type="inferred from homology"/>
<comment type="function">
    <text evidence="2">Acts on leucine, isoleucine and valine.</text>
</comment>
<evidence type="ECO:0000256" key="5">
    <source>
        <dbReference type="ARBA" id="ARBA00005072"/>
    </source>
</evidence>
<gene>
    <name evidence="14" type="ORF">HF896_08120</name>
</gene>
<evidence type="ECO:0000256" key="13">
    <source>
        <dbReference type="RuleBase" id="RU004516"/>
    </source>
</evidence>
<comment type="catalytic activity">
    <reaction evidence="9">
        <text>L-valine + 2-oxoglutarate = 3-methyl-2-oxobutanoate + L-glutamate</text>
        <dbReference type="Rhea" id="RHEA:24813"/>
        <dbReference type="ChEBI" id="CHEBI:11851"/>
        <dbReference type="ChEBI" id="CHEBI:16810"/>
        <dbReference type="ChEBI" id="CHEBI:29985"/>
        <dbReference type="ChEBI" id="CHEBI:57762"/>
        <dbReference type="EC" id="2.6.1.42"/>
    </reaction>
</comment>
<dbReference type="Proteomes" id="UP000500755">
    <property type="component" value="Chromosome"/>
</dbReference>
<dbReference type="InterPro" id="IPR001544">
    <property type="entry name" value="Aminotrans_IV"/>
</dbReference>
<dbReference type="FunFam" id="3.20.10.10:FF:000002">
    <property type="entry name" value="D-alanine aminotransferase"/>
    <property type="match status" value="1"/>
</dbReference>
<comment type="similarity">
    <text evidence="6 12">Belongs to the class-IV pyridoxal-phosphate-dependent aminotransferase family.</text>
</comment>
<evidence type="ECO:0000256" key="11">
    <source>
        <dbReference type="ARBA" id="ARBA00049229"/>
    </source>
</evidence>
<dbReference type="NCBIfam" id="NF005209">
    <property type="entry name" value="PRK06680.1"/>
    <property type="match status" value="1"/>
</dbReference>
<protein>
    <recommendedName>
        <fullName evidence="7">branched-chain-amino-acid transaminase</fullName>
        <ecNumber evidence="7">2.6.1.42</ecNumber>
    </recommendedName>
</protein>
<dbReference type="GO" id="GO:0008652">
    <property type="term" value="P:amino acid biosynthetic process"/>
    <property type="evidence" value="ECO:0007669"/>
    <property type="project" value="UniProtKB-ARBA"/>
</dbReference>
<comment type="catalytic activity">
    <reaction evidence="11">
        <text>L-leucine + 2-oxoglutarate = 4-methyl-2-oxopentanoate + L-glutamate</text>
        <dbReference type="Rhea" id="RHEA:18321"/>
        <dbReference type="ChEBI" id="CHEBI:16810"/>
        <dbReference type="ChEBI" id="CHEBI:17865"/>
        <dbReference type="ChEBI" id="CHEBI:29985"/>
        <dbReference type="ChEBI" id="CHEBI:57427"/>
        <dbReference type="EC" id="2.6.1.42"/>
    </reaction>
</comment>
<keyword evidence="14" id="KW-0808">Transferase</keyword>
<evidence type="ECO:0000256" key="2">
    <source>
        <dbReference type="ARBA" id="ARBA00003109"/>
    </source>
</evidence>
<dbReference type="PANTHER" id="PTHR42743:SF11">
    <property type="entry name" value="AMINODEOXYCHORISMATE LYASE"/>
    <property type="match status" value="1"/>
</dbReference>
<dbReference type="Gene3D" id="3.20.10.10">
    <property type="entry name" value="D-amino Acid Aminotransferase, subunit A, domain 2"/>
    <property type="match status" value="1"/>
</dbReference>
<evidence type="ECO:0000256" key="12">
    <source>
        <dbReference type="RuleBase" id="RU004106"/>
    </source>
</evidence>
<dbReference type="GO" id="GO:0004084">
    <property type="term" value="F:branched-chain-amino-acid transaminase activity"/>
    <property type="evidence" value="ECO:0007669"/>
    <property type="project" value="UniProtKB-EC"/>
</dbReference>